<dbReference type="GO" id="GO:0005634">
    <property type="term" value="C:nucleus"/>
    <property type="evidence" value="ECO:0007669"/>
    <property type="project" value="InterPro"/>
</dbReference>
<dbReference type="InterPro" id="IPR007021">
    <property type="entry name" value="DUF659"/>
</dbReference>
<dbReference type="GO" id="GO:0006357">
    <property type="term" value="P:regulation of transcription by RNA polymerase II"/>
    <property type="evidence" value="ECO:0007669"/>
    <property type="project" value="InterPro"/>
</dbReference>
<proteinExistence type="predicted"/>
<evidence type="ECO:0000313" key="2">
    <source>
        <dbReference type="Proteomes" id="UP000694867"/>
    </source>
</evidence>
<feature type="domain" description="DUF659" evidence="1">
    <location>
        <begin position="124"/>
        <end position="285"/>
    </location>
</feature>
<name>A0AAJ6QMZ7_9ACAR</name>
<dbReference type="KEGG" id="goe:100902100"/>
<organism evidence="2 3">
    <name type="scientific">Galendromus occidentalis</name>
    <name type="common">western predatory mite</name>
    <dbReference type="NCBI Taxonomy" id="34638"/>
    <lineage>
        <taxon>Eukaryota</taxon>
        <taxon>Metazoa</taxon>
        <taxon>Ecdysozoa</taxon>
        <taxon>Arthropoda</taxon>
        <taxon>Chelicerata</taxon>
        <taxon>Arachnida</taxon>
        <taxon>Acari</taxon>
        <taxon>Parasitiformes</taxon>
        <taxon>Mesostigmata</taxon>
        <taxon>Gamasina</taxon>
        <taxon>Phytoseioidea</taxon>
        <taxon>Phytoseiidae</taxon>
        <taxon>Typhlodrominae</taxon>
        <taxon>Galendromus</taxon>
    </lineage>
</organism>
<protein>
    <submittedName>
        <fullName evidence="3">Uncharacterized protein LOC100902100</fullName>
    </submittedName>
</protein>
<dbReference type="GO" id="GO:0003690">
    <property type="term" value="F:double-stranded DNA binding"/>
    <property type="evidence" value="ECO:0007669"/>
    <property type="project" value="InterPro"/>
</dbReference>
<dbReference type="AlphaFoldDB" id="A0AAJ6QMZ7"/>
<sequence>MPREKATPGSRLNLYVRYFGGDILTTDGSVLFCKICEKNINGDKKYFVRQHINSASHTKRTTRDDDASKKQVSLLPNFVTRPQKGSEFNMDLCETLVKADIPFYKIQNPCFRRFIEKWSKQYFPHESALRKTYLKEVYDGTIRMIRASIGEGKIWVSVDETTDSRGLFVVNTVVGKLSASEPSTAYLLGSEIVERTNHATIAQAFCNSLSILWPEGIKHERVLLFVTDGAKYMKKAADGLKVLFPNMVYVTCLAHGIHRVCEEIRKLCPETDSFIASVKKCFLKAPSRIQKFRDLAPNLPLPPSPVVTRWGTWLEAASYLAANYDKIEEIVNSFEKGEALYIFKSQEMLRNPALKNQLLFVSANYRNIPDGIRRLECTAQSLETTCGIVEDIGFCLERATGPKAGLIKAKFETVLNKNQGYSTLRDILSALRGDGEVMALGNFDLPDLALYRYAPMVSVDVERSFSRYKMLLSDRRQSFTPENAMYHIVSLCNNTDE</sequence>
<dbReference type="Pfam" id="PF04937">
    <property type="entry name" value="DUF659"/>
    <property type="match status" value="1"/>
</dbReference>
<accession>A0AAJ6QMZ7</accession>
<dbReference type="GeneID" id="100902100"/>
<evidence type="ECO:0000313" key="3">
    <source>
        <dbReference type="RefSeq" id="XP_003737959.1"/>
    </source>
</evidence>
<dbReference type="InterPro" id="IPR033375">
    <property type="entry name" value="Cggbp1"/>
</dbReference>
<gene>
    <name evidence="3" type="primary">LOC100902100</name>
</gene>
<dbReference type="InterPro" id="IPR012337">
    <property type="entry name" value="RNaseH-like_sf"/>
</dbReference>
<dbReference type="Proteomes" id="UP000694867">
    <property type="component" value="Unplaced"/>
</dbReference>
<dbReference type="RefSeq" id="XP_003737959.1">
    <property type="nucleotide sequence ID" value="XM_003737911.1"/>
</dbReference>
<dbReference type="SUPFAM" id="SSF53098">
    <property type="entry name" value="Ribonuclease H-like"/>
    <property type="match status" value="1"/>
</dbReference>
<evidence type="ECO:0000259" key="1">
    <source>
        <dbReference type="Pfam" id="PF04937"/>
    </source>
</evidence>
<reference evidence="3" key="1">
    <citation type="submission" date="2025-08" db="UniProtKB">
        <authorList>
            <consortium name="RefSeq"/>
        </authorList>
    </citation>
    <scope>IDENTIFICATION</scope>
</reference>
<dbReference type="PANTHER" id="PTHR32344">
    <property type="entry name" value="U1-TYPE DOMAIN-CONTAINING PROTEIN"/>
    <property type="match status" value="1"/>
</dbReference>
<keyword evidence="2" id="KW-1185">Reference proteome</keyword>
<dbReference type="PANTHER" id="PTHR32344:SF1">
    <property type="entry name" value="U1-TYPE DOMAIN-CONTAINING PROTEIN"/>
    <property type="match status" value="1"/>
</dbReference>